<evidence type="ECO:0000256" key="11">
    <source>
        <dbReference type="PIRSR" id="PIRSR000238-2"/>
    </source>
</evidence>
<comment type="cofactor">
    <cofactor evidence="10">
        <name>FAD</name>
        <dbReference type="ChEBI" id="CHEBI:57692"/>
    </cofactor>
    <text evidence="10">Binds 1 FAD per subunit.</text>
</comment>
<keyword evidence="7 11" id="KW-1015">Disulfide bond</keyword>
<evidence type="ECO:0000256" key="6">
    <source>
        <dbReference type="ARBA" id="ARBA00023027"/>
    </source>
</evidence>
<dbReference type="GO" id="GO:0051287">
    <property type="term" value="F:NAD binding"/>
    <property type="evidence" value="ECO:0007669"/>
    <property type="project" value="InterPro"/>
</dbReference>
<feature type="binding site" evidence="10">
    <location>
        <begin position="214"/>
        <end position="229"/>
    </location>
    <ligand>
        <name>FAD</name>
        <dbReference type="ChEBI" id="CHEBI:57692"/>
    </ligand>
</feature>
<dbReference type="Pfam" id="PF13192">
    <property type="entry name" value="Thioredoxin_3"/>
    <property type="match status" value="1"/>
</dbReference>
<dbReference type="Gene3D" id="3.40.30.80">
    <property type="match status" value="1"/>
</dbReference>
<feature type="binding site" evidence="10">
    <location>
        <begin position="478"/>
        <end position="488"/>
    </location>
    <ligand>
        <name>FAD</name>
        <dbReference type="ChEBI" id="CHEBI:57692"/>
    </ligand>
</feature>
<dbReference type="InterPro" id="IPR044141">
    <property type="entry name" value="AhpF_NTD_C"/>
</dbReference>
<evidence type="ECO:0000256" key="7">
    <source>
        <dbReference type="ARBA" id="ARBA00023157"/>
    </source>
</evidence>
<dbReference type="EMBL" id="CP033896">
    <property type="protein sequence ID" value="AZA13191.1"/>
    <property type="molecule type" value="Genomic_DNA"/>
</dbReference>
<dbReference type="PANTHER" id="PTHR48105">
    <property type="entry name" value="THIOREDOXIN REDUCTASE 1-RELATED-RELATED"/>
    <property type="match status" value="1"/>
</dbReference>
<evidence type="ECO:0000259" key="12">
    <source>
        <dbReference type="Pfam" id="PF07992"/>
    </source>
</evidence>
<dbReference type="PRINTS" id="PR00469">
    <property type="entry name" value="PNDRDTASEII"/>
</dbReference>
<dbReference type="PROSITE" id="PS00573">
    <property type="entry name" value="PYRIDINE_REDOX_2"/>
    <property type="match status" value="1"/>
</dbReference>
<dbReference type="CDD" id="cd02974">
    <property type="entry name" value="AhpF_NTD_N"/>
    <property type="match status" value="1"/>
</dbReference>
<evidence type="ECO:0000256" key="1">
    <source>
        <dbReference type="ARBA" id="ARBA00009333"/>
    </source>
</evidence>
<feature type="disulfide bond" description="Redox-active" evidence="11">
    <location>
        <begin position="344"/>
        <end position="347"/>
    </location>
</feature>
<dbReference type="SUPFAM" id="SSF52833">
    <property type="entry name" value="Thioredoxin-like"/>
    <property type="match status" value="2"/>
</dbReference>
<dbReference type="InterPro" id="IPR036249">
    <property type="entry name" value="Thioredoxin-like_sf"/>
</dbReference>
<evidence type="ECO:0000256" key="4">
    <source>
        <dbReference type="ARBA" id="ARBA00022827"/>
    </source>
</evidence>
<dbReference type="InterPro" id="IPR050097">
    <property type="entry name" value="Ferredoxin-NADP_redctase_2"/>
</dbReference>
<dbReference type="EC" id="1.6.99.3" evidence="14"/>
<evidence type="ECO:0000256" key="3">
    <source>
        <dbReference type="ARBA" id="ARBA00022630"/>
    </source>
</evidence>
<keyword evidence="3" id="KW-0285">Flavoprotein</keyword>
<dbReference type="InterPro" id="IPR036188">
    <property type="entry name" value="FAD/NAD-bd_sf"/>
</dbReference>
<organism evidence="14 15">
    <name type="scientific">Corynebacterium choanae</name>
    <dbReference type="NCBI Taxonomy" id="1862358"/>
    <lineage>
        <taxon>Bacteria</taxon>
        <taxon>Bacillati</taxon>
        <taxon>Actinomycetota</taxon>
        <taxon>Actinomycetes</taxon>
        <taxon>Mycobacteriales</taxon>
        <taxon>Corynebacteriaceae</taxon>
        <taxon>Corynebacterium</taxon>
    </lineage>
</organism>
<accession>A0A3G6J526</accession>
<keyword evidence="15" id="KW-1185">Reference proteome</keyword>
<dbReference type="PIRSF" id="PIRSF000238">
    <property type="entry name" value="AhpF"/>
    <property type="match status" value="1"/>
</dbReference>
<evidence type="ECO:0000259" key="13">
    <source>
        <dbReference type="Pfam" id="PF13192"/>
    </source>
</evidence>
<comment type="similarity">
    <text evidence="1">Belongs to the class-II pyridine nucleotide-disulfide oxidoreductase family.</text>
</comment>
<dbReference type="InterPro" id="IPR023753">
    <property type="entry name" value="FAD/NAD-binding_dom"/>
</dbReference>
<evidence type="ECO:0000256" key="9">
    <source>
        <dbReference type="ARBA" id="ARBA00048132"/>
    </source>
</evidence>
<dbReference type="GO" id="GO:0050660">
    <property type="term" value="F:flavin adenine dinucleotide binding"/>
    <property type="evidence" value="ECO:0007669"/>
    <property type="project" value="InterPro"/>
</dbReference>
<gene>
    <name evidence="14" type="primary">ahpF</name>
    <name evidence="14" type="ORF">CCHOA_03910</name>
</gene>
<feature type="domain" description="FAD/NAD(P)-binding" evidence="12">
    <location>
        <begin position="213"/>
        <end position="504"/>
    </location>
</feature>
<dbReference type="PRINTS" id="PR00368">
    <property type="entry name" value="FADPNR"/>
</dbReference>
<evidence type="ECO:0000256" key="10">
    <source>
        <dbReference type="PIRSR" id="PIRSR000238-1"/>
    </source>
</evidence>
<name>A0A3G6J526_9CORY</name>
<dbReference type="CDD" id="cd03026">
    <property type="entry name" value="AhpF_NTD_C"/>
    <property type="match status" value="1"/>
</dbReference>
<protein>
    <submittedName>
        <fullName evidence="14">NADH dehydrogenase</fullName>
        <ecNumber evidence="14">1.6.99.3</ecNumber>
    </submittedName>
</protein>
<dbReference type="NCBIfam" id="TIGR03140">
    <property type="entry name" value="AhpF"/>
    <property type="match status" value="1"/>
</dbReference>
<proteinExistence type="inferred from homology"/>
<dbReference type="GO" id="GO:0000302">
    <property type="term" value="P:response to reactive oxygen species"/>
    <property type="evidence" value="ECO:0007669"/>
    <property type="project" value="InterPro"/>
</dbReference>
<evidence type="ECO:0000256" key="8">
    <source>
        <dbReference type="ARBA" id="ARBA00023284"/>
    </source>
</evidence>
<sequence length="519" mass="54644">MAVLSEALQQQVQSLTKLIKRPVVLQASLGDDDRSAKMRTLLEEVAAVSSAITVEEVADERTPSFAVTTPEAEISIRFAGLPMGHEFESFMLALVQVGGHPPKLDDEVKAAIQSLDGTYNFVTYMSLTCQNCPEVVQSLNMMAVLNPNITHVAVEGGAFEDEVKDRGVMSVPAVFLNGEAFGQGRMSVGDILPKLDHGQAAKQAEKWRSEEPFDILVCGAGPAGVAAAVYAARKGLRTGMVAERVGGQVLDTMAIENLIAIPHTEGPKLGSSLKQSATGAGVVVMEPLSVSGLSPKGDDGLLTVYCQDEVDLKAKAVIVATGAAYRTLGVPGEDEYRNKGVTFCPHCDGPLFKGQPVAVVGGGNSGVEAAIDLANICPEVHVVEFLSECRADKVLLDAAEKTGKITFHTNSAVQEITGNANAVTGLTYVERDSDTATTLQVQGVFIQVGLIPRTDWLQGSGLEITDRGEVTIDARGVTNIEGVFAAGDCATTPYKQIVTAFGSGANASLSAFEYIAMGR</sequence>
<dbReference type="Gene3D" id="3.50.50.60">
    <property type="entry name" value="FAD/NAD(P)-binding domain"/>
    <property type="match status" value="2"/>
</dbReference>
<dbReference type="Pfam" id="PF07992">
    <property type="entry name" value="Pyr_redox_2"/>
    <property type="match status" value="1"/>
</dbReference>
<keyword evidence="5 14" id="KW-0560">Oxidoreductase</keyword>
<dbReference type="InterPro" id="IPR012081">
    <property type="entry name" value="Alkyl_hydroperoxide_Rdtase_suF"/>
</dbReference>
<dbReference type="KEGG" id="ccho:CCHOA_03910"/>
<evidence type="ECO:0000313" key="14">
    <source>
        <dbReference type="EMBL" id="AZA13191.1"/>
    </source>
</evidence>
<dbReference type="InterPro" id="IPR008255">
    <property type="entry name" value="Pyr_nucl-diS_OxRdtase_2_AS"/>
</dbReference>
<dbReference type="GO" id="GO:0004791">
    <property type="term" value="F:thioredoxin-disulfide reductase (NADPH) activity"/>
    <property type="evidence" value="ECO:0007669"/>
    <property type="project" value="UniProtKB-EC"/>
</dbReference>
<keyword evidence="8 11" id="KW-0676">Redox-active center</keyword>
<feature type="domain" description="Thioredoxin-like fold" evidence="13">
    <location>
        <begin position="125"/>
        <end position="189"/>
    </location>
</feature>
<dbReference type="Proteomes" id="UP000269019">
    <property type="component" value="Chromosome"/>
</dbReference>
<dbReference type="SUPFAM" id="SSF51905">
    <property type="entry name" value="FAD/NAD(P)-binding domain"/>
    <property type="match status" value="1"/>
</dbReference>
<evidence type="ECO:0000256" key="2">
    <source>
        <dbReference type="ARBA" id="ARBA00011738"/>
    </source>
</evidence>
<comment type="catalytic activity">
    <reaction evidence="9">
        <text>[thioredoxin]-dithiol + NADP(+) = [thioredoxin]-disulfide + NADPH + H(+)</text>
        <dbReference type="Rhea" id="RHEA:20345"/>
        <dbReference type="Rhea" id="RHEA-COMP:10698"/>
        <dbReference type="Rhea" id="RHEA-COMP:10700"/>
        <dbReference type="ChEBI" id="CHEBI:15378"/>
        <dbReference type="ChEBI" id="CHEBI:29950"/>
        <dbReference type="ChEBI" id="CHEBI:50058"/>
        <dbReference type="ChEBI" id="CHEBI:57783"/>
        <dbReference type="ChEBI" id="CHEBI:58349"/>
        <dbReference type="EC" id="1.8.1.9"/>
    </reaction>
</comment>
<dbReference type="InterPro" id="IPR044142">
    <property type="entry name" value="AhpF_NTD_N"/>
</dbReference>
<keyword evidence="4 10" id="KW-0274">FAD</keyword>
<reference evidence="14 15" key="1">
    <citation type="submission" date="2018-11" db="EMBL/GenBank/DDBJ databases">
        <authorList>
            <person name="Kleinhagauer T."/>
            <person name="Glaeser S.P."/>
            <person name="Spergser J."/>
            <person name="Ruckert C."/>
            <person name="Kaempfer P."/>
            <person name="Busse H.-J."/>
        </authorList>
    </citation>
    <scope>NUCLEOTIDE SEQUENCE [LARGE SCALE GENOMIC DNA]</scope>
    <source>
        <strain evidence="14 15">200CH</strain>
    </source>
</reference>
<dbReference type="InterPro" id="IPR012336">
    <property type="entry name" value="Thioredoxin-like_fold"/>
</dbReference>
<keyword evidence="6" id="KW-0520">NAD</keyword>
<evidence type="ECO:0000256" key="5">
    <source>
        <dbReference type="ARBA" id="ARBA00023002"/>
    </source>
</evidence>
<dbReference type="PROSITE" id="PS51354">
    <property type="entry name" value="GLUTAREDOXIN_2"/>
    <property type="match status" value="1"/>
</dbReference>
<evidence type="ECO:0000313" key="15">
    <source>
        <dbReference type="Proteomes" id="UP000269019"/>
    </source>
</evidence>
<dbReference type="GO" id="GO:0102039">
    <property type="term" value="F:NADH-dependent peroxiredoxin activity"/>
    <property type="evidence" value="ECO:0007669"/>
    <property type="project" value="InterPro"/>
</dbReference>
<dbReference type="AlphaFoldDB" id="A0A3G6J526"/>
<comment type="subunit">
    <text evidence="2">Homodimer.</text>
</comment>